<evidence type="ECO:0000313" key="1">
    <source>
        <dbReference type="EMBL" id="KAH6628640.1"/>
    </source>
</evidence>
<evidence type="ECO:0000313" key="2">
    <source>
        <dbReference type="Proteomes" id="UP000724584"/>
    </source>
</evidence>
<sequence>MLGRKLTGSASFVCLRCRLQLAGVPKRPPFTTLALSSLRTPLRSLGTYRGRPNAEWLNDPNDGETGAGPNSEPNPEPTPEPSPESDADTKTPNEHFATNWPLLSRPLEHRFYKSRGQMVSPEKEGLSIDMLGKPGAAIVLREKRAWKKKPQPVSDDAEVVQVDPASLLLQEDAAPADEDILLNIHELRPKDTAILSDKQFTQLKNTLVGGFTGAQLARYFKEYETLRRLDGEENNNPEEAPWVLERQPWAPTVSVGAQDIEPHLVGYITRGMAPKTRLVVRLIRECWDVANKNVLDRDGYLSIRLRDVEFSLLALGNRRWLEGAPRAILAQVKEVKLIRESQLVSVVAPKHAALSVLDKVHEILSNARTSEFDIDLISPEALETGVLEEVGRLTNTVTRLDPSGKKVVVTWIHMPKRDEYFENASETVLRFLREAYGPKSCLSTALAVVPGDLAHQGRYLPLLNCSAKLPWQERFDKWVRWTAAVPQWNTESKAQQVTIPVDILPFKLNNEKAARELDFGTPGDNSQGWPAEPHTDTSVTFGHVVFARQEQEQSAVSPSRPPQLNTSLSRSFVPALPALGSLNLPNNLHEEGLWHTITVIRFVPSPDLSPELIASAPNLELRVEADHVEVKGLVSLRAVKDTFRGDVLFPAAAVDARLVQQRSFSIPGTSIEQHVPAIINFLSKSDLRPWHGTLRTPPVLLGVELPPHLFTPPTTDTTTPAATSEEETMDAPTQVKVDYTLASIEVQRTVTAEYASLKLRYTSIQAGQRGGERSELSLEAVRVPPQADVEPEASDVYDLVDEEVDRAVGFSSHVKNSPKASFRLAEAEAAALAKPVELDEFLRAASGIVNEKGRLKWHAKRS</sequence>
<comment type="caution">
    <text evidence="1">The sequence shown here is derived from an EMBL/GenBank/DDBJ whole genome shotgun (WGS) entry which is preliminary data.</text>
</comment>
<accession>A0ACB7P8M0</accession>
<proteinExistence type="predicted"/>
<gene>
    <name evidence="1" type="ORF">F5144DRAFT_537264</name>
</gene>
<protein>
    <submittedName>
        <fullName evidence="1">Mitochondrial inner-membrane-bound regulator-domain-containing protein</fullName>
    </submittedName>
</protein>
<keyword evidence="2" id="KW-1185">Reference proteome</keyword>
<reference evidence="1 2" key="1">
    <citation type="journal article" date="2021" name="Nat. Commun.">
        <title>Genetic determinants of endophytism in the Arabidopsis root mycobiome.</title>
        <authorList>
            <person name="Mesny F."/>
            <person name="Miyauchi S."/>
            <person name="Thiergart T."/>
            <person name="Pickel B."/>
            <person name="Atanasova L."/>
            <person name="Karlsson M."/>
            <person name="Huettel B."/>
            <person name="Barry K.W."/>
            <person name="Haridas S."/>
            <person name="Chen C."/>
            <person name="Bauer D."/>
            <person name="Andreopoulos W."/>
            <person name="Pangilinan J."/>
            <person name="LaButti K."/>
            <person name="Riley R."/>
            <person name="Lipzen A."/>
            <person name="Clum A."/>
            <person name="Drula E."/>
            <person name="Henrissat B."/>
            <person name="Kohler A."/>
            <person name="Grigoriev I.V."/>
            <person name="Martin F.M."/>
            <person name="Hacquard S."/>
        </authorList>
    </citation>
    <scope>NUCLEOTIDE SEQUENCE [LARGE SCALE GENOMIC DNA]</scope>
    <source>
        <strain evidence="1 2">MPI-SDFR-AT-0079</strain>
    </source>
</reference>
<dbReference type="EMBL" id="JAGIZQ010000005">
    <property type="protein sequence ID" value="KAH6628640.1"/>
    <property type="molecule type" value="Genomic_DNA"/>
</dbReference>
<dbReference type="Proteomes" id="UP000724584">
    <property type="component" value="Unassembled WGS sequence"/>
</dbReference>
<organism evidence="1 2">
    <name type="scientific">Chaetomium tenue</name>
    <dbReference type="NCBI Taxonomy" id="1854479"/>
    <lineage>
        <taxon>Eukaryota</taxon>
        <taxon>Fungi</taxon>
        <taxon>Dikarya</taxon>
        <taxon>Ascomycota</taxon>
        <taxon>Pezizomycotina</taxon>
        <taxon>Sordariomycetes</taxon>
        <taxon>Sordariomycetidae</taxon>
        <taxon>Sordariales</taxon>
        <taxon>Chaetomiaceae</taxon>
        <taxon>Chaetomium</taxon>
    </lineage>
</organism>
<name>A0ACB7P8M0_9PEZI</name>